<reference evidence="1 2" key="1">
    <citation type="journal article" date="2019" name="Sci. Rep.">
        <title>Orb-weaving spider Araneus ventricosus genome elucidates the spidroin gene catalogue.</title>
        <authorList>
            <person name="Kono N."/>
            <person name="Nakamura H."/>
            <person name="Ohtoshi R."/>
            <person name="Moran D.A.P."/>
            <person name="Shinohara A."/>
            <person name="Yoshida Y."/>
            <person name="Fujiwara M."/>
            <person name="Mori M."/>
            <person name="Tomita M."/>
            <person name="Arakawa K."/>
        </authorList>
    </citation>
    <scope>NUCLEOTIDE SEQUENCE [LARGE SCALE GENOMIC DNA]</scope>
</reference>
<evidence type="ECO:0000313" key="2">
    <source>
        <dbReference type="Proteomes" id="UP000499080"/>
    </source>
</evidence>
<proteinExistence type="predicted"/>
<protein>
    <submittedName>
        <fullName evidence="1">Uncharacterized protein</fullName>
    </submittedName>
</protein>
<dbReference type="AlphaFoldDB" id="A0A4Y2D9F0"/>
<comment type="caution">
    <text evidence="1">The sequence shown here is derived from an EMBL/GenBank/DDBJ whole genome shotgun (WGS) entry which is preliminary data.</text>
</comment>
<gene>
    <name evidence="1" type="ORF">AVEN_226308_1</name>
</gene>
<dbReference type="EMBL" id="BGPR01000325">
    <property type="protein sequence ID" value="GBM13330.1"/>
    <property type="molecule type" value="Genomic_DNA"/>
</dbReference>
<dbReference type="Proteomes" id="UP000499080">
    <property type="component" value="Unassembled WGS sequence"/>
</dbReference>
<accession>A0A4Y2D9F0</accession>
<organism evidence="1 2">
    <name type="scientific">Araneus ventricosus</name>
    <name type="common">Orbweaver spider</name>
    <name type="synonym">Epeira ventricosa</name>
    <dbReference type="NCBI Taxonomy" id="182803"/>
    <lineage>
        <taxon>Eukaryota</taxon>
        <taxon>Metazoa</taxon>
        <taxon>Ecdysozoa</taxon>
        <taxon>Arthropoda</taxon>
        <taxon>Chelicerata</taxon>
        <taxon>Arachnida</taxon>
        <taxon>Araneae</taxon>
        <taxon>Araneomorphae</taxon>
        <taxon>Entelegynae</taxon>
        <taxon>Araneoidea</taxon>
        <taxon>Araneidae</taxon>
        <taxon>Araneus</taxon>
    </lineage>
</organism>
<keyword evidence="2" id="KW-1185">Reference proteome</keyword>
<name>A0A4Y2D9F0_ARAVE</name>
<evidence type="ECO:0000313" key="1">
    <source>
        <dbReference type="EMBL" id="GBM13330.1"/>
    </source>
</evidence>
<sequence>MPKRETHPQTMTFPSPCFIVRIWYLGSKRVHWGRRIHCIKLYSIRTKQHVFAFITKKNTFLLFLVQSLCAFVHSTRALRFFIEIIRFLTGRLPFSPAA</sequence>